<dbReference type="PANTHER" id="PTHR33067:SF15">
    <property type="entry name" value="RNA-DIRECTED DNA POLYMERASE"/>
    <property type="match status" value="1"/>
</dbReference>
<protein>
    <recommendedName>
        <fullName evidence="4">Reverse transcriptase domain-containing protein</fullName>
    </recommendedName>
</protein>
<dbReference type="Proteomes" id="UP000257109">
    <property type="component" value="Unassembled WGS sequence"/>
</dbReference>
<dbReference type="PANTHER" id="PTHR33067">
    <property type="entry name" value="RNA-DIRECTED DNA POLYMERASE-RELATED"/>
    <property type="match status" value="1"/>
</dbReference>
<dbReference type="OrthoDB" id="1424255at2759"/>
<feature type="non-terminal residue" evidence="2">
    <location>
        <position position="1"/>
    </location>
</feature>
<reference evidence="2" key="1">
    <citation type="submission" date="2018-05" db="EMBL/GenBank/DDBJ databases">
        <title>Draft genome of Mucuna pruriens seed.</title>
        <authorList>
            <person name="Nnadi N.E."/>
            <person name="Vos R."/>
            <person name="Hasami M.H."/>
            <person name="Devisetty U.K."/>
            <person name="Aguiy J.C."/>
        </authorList>
    </citation>
    <scope>NUCLEOTIDE SEQUENCE [LARGE SCALE GENOMIC DNA]</scope>
    <source>
        <strain evidence="2">JCA_2017</strain>
    </source>
</reference>
<accession>A0A371I4N3</accession>
<dbReference type="Gene3D" id="3.10.10.10">
    <property type="entry name" value="HIV Type 1 Reverse Transcriptase, subunit A, domain 1"/>
    <property type="match status" value="1"/>
</dbReference>
<evidence type="ECO:0000313" key="3">
    <source>
        <dbReference type="Proteomes" id="UP000257109"/>
    </source>
</evidence>
<gene>
    <name evidence="2" type="ORF">CR513_05530</name>
</gene>
<dbReference type="CDD" id="cd00303">
    <property type="entry name" value="retropepsin_like"/>
    <property type="match status" value="1"/>
</dbReference>
<name>A0A371I4N3_MUCPR</name>
<evidence type="ECO:0000313" key="2">
    <source>
        <dbReference type="EMBL" id="RDY10001.1"/>
    </source>
</evidence>
<evidence type="ECO:0000256" key="1">
    <source>
        <dbReference type="SAM" id="MobiDB-lite"/>
    </source>
</evidence>
<organism evidence="2 3">
    <name type="scientific">Mucuna pruriens</name>
    <name type="common">Velvet bean</name>
    <name type="synonym">Dolichos pruriens</name>
    <dbReference type="NCBI Taxonomy" id="157652"/>
    <lineage>
        <taxon>Eukaryota</taxon>
        <taxon>Viridiplantae</taxon>
        <taxon>Streptophyta</taxon>
        <taxon>Embryophyta</taxon>
        <taxon>Tracheophyta</taxon>
        <taxon>Spermatophyta</taxon>
        <taxon>Magnoliopsida</taxon>
        <taxon>eudicotyledons</taxon>
        <taxon>Gunneridae</taxon>
        <taxon>Pentapetalae</taxon>
        <taxon>rosids</taxon>
        <taxon>fabids</taxon>
        <taxon>Fabales</taxon>
        <taxon>Fabaceae</taxon>
        <taxon>Papilionoideae</taxon>
        <taxon>50 kb inversion clade</taxon>
        <taxon>NPAAA clade</taxon>
        <taxon>indigoferoid/millettioid clade</taxon>
        <taxon>Phaseoleae</taxon>
        <taxon>Mucuna</taxon>
    </lineage>
</organism>
<keyword evidence="3" id="KW-1185">Reference proteome</keyword>
<dbReference type="AlphaFoldDB" id="A0A371I4N3"/>
<feature type="region of interest" description="Disordered" evidence="1">
    <location>
        <begin position="496"/>
        <end position="515"/>
    </location>
</feature>
<proteinExistence type="predicted"/>
<dbReference type="EMBL" id="QJKJ01000932">
    <property type="protein sequence ID" value="RDY10001.1"/>
    <property type="molecule type" value="Genomic_DNA"/>
</dbReference>
<sequence length="595" mass="66855">MYLKDQQAIDTAILATTTIENANLRQFTISRGPDEAISNQQPRVPTNYEFHWIQQTECHHKSVGSSNLPSQTIPNPRGNASVITLRSGKALLQPAPQQLPISTDADFEPEADSQALQQVVSAKKPDSDEELLRMFRKVEINIPLSNAIKQIPKYAKFLKELFIHKRKKMKGSVEVGGIVSALTRNKDSTTGAQALPKKCQDPRIFSIPCTIGDCTFVDAMLDLRSSINVMPTSIYKSLNFGDLEPTGMTIQLANRSVVQPLGILEDVLVQVNELIFPEDFYVLDMEDETSGKGFTLILERPFLMTARTKIDVHTKTLSMEFGDTLVHTPFEDHSLFGIDLIDELVEECLQLDNNSKDSKNFAGSIDSISCLGSRTVEADYDEVHDLPDFEDDNIDLADLSQEAELIKLLDQVRNHENLECSNNVEVQVVETEELFISQVATMFTTEYESAKRGRDQRRTEVISTKKTMVKANPHVEIMLAYLVPSSIQVSQLDSKLFNDNSSSPPSPMELKPLPSHGQEDKLLQALRQHKKAIGWKLSDLPRINPSIFMNRILMEEEAKPIRQQQRRMNLTILDVVKKEVTKLFAAGIIYPISDS</sequence>
<comment type="caution">
    <text evidence="2">The sequence shown here is derived from an EMBL/GenBank/DDBJ whole genome shotgun (WGS) entry which is preliminary data.</text>
</comment>
<evidence type="ECO:0008006" key="4">
    <source>
        <dbReference type="Google" id="ProtNLM"/>
    </source>
</evidence>
<dbReference type="Gene3D" id="2.40.70.10">
    <property type="entry name" value="Acid Proteases"/>
    <property type="match status" value="1"/>
</dbReference>
<dbReference type="InterPro" id="IPR021109">
    <property type="entry name" value="Peptidase_aspartic_dom_sf"/>
</dbReference>